<dbReference type="eggNOG" id="COG0659">
    <property type="taxonomic scope" value="Bacteria"/>
</dbReference>
<proteinExistence type="predicted"/>
<dbReference type="Pfam" id="PF00916">
    <property type="entry name" value="Sulfate_transp"/>
    <property type="match status" value="1"/>
</dbReference>
<evidence type="ECO:0000256" key="3">
    <source>
        <dbReference type="ARBA" id="ARBA00022989"/>
    </source>
</evidence>
<dbReference type="InterPro" id="IPR036513">
    <property type="entry name" value="STAS_dom_sf"/>
</dbReference>
<dbReference type="SUPFAM" id="SSF52091">
    <property type="entry name" value="SpoIIaa-like"/>
    <property type="match status" value="1"/>
</dbReference>
<dbReference type="STRING" id="1121927.GOHSU_28_00660"/>
<dbReference type="InterPro" id="IPR001902">
    <property type="entry name" value="SLC26A/SulP_fam"/>
</dbReference>
<dbReference type="EMBL" id="BANT01000028">
    <property type="protein sequence ID" value="GAC58010.1"/>
    <property type="molecule type" value="Genomic_DNA"/>
</dbReference>
<dbReference type="GO" id="GO:0016020">
    <property type="term" value="C:membrane"/>
    <property type="evidence" value="ECO:0007669"/>
    <property type="project" value="UniProtKB-SubCell"/>
</dbReference>
<dbReference type="InterPro" id="IPR002645">
    <property type="entry name" value="STAS_dom"/>
</dbReference>
<feature type="transmembrane region" description="Helical" evidence="5">
    <location>
        <begin position="12"/>
        <end position="35"/>
    </location>
</feature>
<name>L7LA67_9ACTN</name>
<dbReference type="CDD" id="cd07042">
    <property type="entry name" value="STAS_SulP_like_sulfate_transporter"/>
    <property type="match status" value="1"/>
</dbReference>
<dbReference type="Proteomes" id="UP000053405">
    <property type="component" value="Unassembled WGS sequence"/>
</dbReference>
<feature type="transmembrane region" description="Helical" evidence="5">
    <location>
        <begin position="126"/>
        <end position="147"/>
    </location>
</feature>
<evidence type="ECO:0000256" key="1">
    <source>
        <dbReference type="ARBA" id="ARBA00004141"/>
    </source>
</evidence>
<reference evidence="7 8" key="1">
    <citation type="submission" date="2012-12" db="EMBL/GenBank/DDBJ databases">
        <title>Whole genome shotgun sequence of Gordonia hirsuta NBRC 16056.</title>
        <authorList>
            <person name="Isaki-Nakamura S."/>
            <person name="Hosoyama A."/>
            <person name="Tsuchikane K."/>
            <person name="Katsumata H."/>
            <person name="Baba S."/>
            <person name="Yamazaki S."/>
            <person name="Fujita N."/>
        </authorList>
    </citation>
    <scope>NUCLEOTIDE SEQUENCE [LARGE SCALE GENOMIC DNA]</scope>
    <source>
        <strain evidence="7 8">NBRC 16056</strain>
    </source>
</reference>
<dbReference type="GO" id="GO:0055085">
    <property type="term" value="P:transmembrane transport"/>
    <property type="evidence" value="ECO:0007669"/>
    <property type="project" value="InterPro"/>
</dbReference>
<gene>
    <name evidence="7" type="ORF">GOHSU_28_00660</name>
</gene>
<comment type="subcellular location">
    <subcellularLocation>
        <location evidence="1">Membrane</location>
        <topology evidence="1">Multi-pass membrane protein</topology>
    </subcellularLocation>
</comment>
<evidence type="ECO:0000313" key="7">
    <source>
        <dbReference type="EMBL" id="GAC58010.1"/>
    </source>
</evidence>
<evidence type="ECO:0000256" key="5">
    <source>
        <dbReference type="SAM" id="Phobius"/>
    </source>
</evidence>
<dbReference type="AlphaFoldDB" id="L7LA67"/>
<comment type="caution">
    <text evidence="7">The sequence shown here is derived from an EMBL/GenBank/DDBJ whole genome shotgun (WGS) entry which is preliminary data.</text>
</comment>
<evidence type="ECO:0000256" key="4">
    <source>
        <dbReference type="ARBA" id="ARBA00023136"/>
    </source>
</evidence>
<keyword evidence="8" id="KW-1185">Reference proteome</keyword>
<dbReference type="Pfam" id="PF01740">
    <property type="entry name" value="STAS"/>
    <property type="match status" value="1"/>
</dbReference>
<keyword evidence="4 5" id="KW-0472">Membrane</keyword>
<dbReference type="InterPro" id="IPR011547">
    <property type="entry name" value="SLC26A/SulP_dom"/>
</dbReference>
<dbReference type="RefSeq" id="WP_005941279.1">
    <property type="nucleotide sequence ID" value="NZ_ATVK01000053.1"/>
</dbReference>
<evidence type="ECO:0000259" key="6">
    <source>
        <dbReference type="PROSITE" id="PS50801"/>
    </source>
</evidence>
<protein>
    <submittedName>
        <fullName evidence="7">Putative sulfate transporter</fullName>
    </submittedName>
</protein>
<accession>L7LA67</accession>
<feature type="transmembrane region" description="Helical" evidence="5">
    <location>
        <begin position="224"/>
        <end position="246"/>
    </location>
</feature>
<feature type="domain" description="STAS" evidence="6">
    <location>
        <begin position="270"/>
        <end position="392"/>
    </location>
</feature>
<organism evidence="7 8">
    <name type="scientific">Gordonia hirsuta DSM 44140 = NBRC 16056</name>
    <dbReference type="NCBI Taxonomy" id="1121927"/>
    <lineage>
        <taxon>Bacteria</taxon>
        <taxon>Bacillati</taxon>
        <taxon>Actinomycetota</taxon>
        <taxon>Actinomycetes</taxon>
        <taxon>Mycobacteriales</taxon>
        <taxon>Gordoniaceae</taxon>
        <taxon>Gordonia</taxon>
    </lineage>
</organism>
<sequence length="396" mass="41610">MTTLLAKPIRIGYLNGIALVVVLGQVPTLLGFSGSGESILEVIVADWRGIADGEVVPKAAAIGAVCLLLILLLKWWRAVIPGVLIAVAGAMLFLVAAGWQHPVPVVGAMPDGLPAPALPSRVWNDWVTLLVPAAGIALIAFADTSVLSRTFAARAGHTVNGNQEVGAVGLANVAGGFFGGLPAIASRSRTAVAEAAGAPSQVTAVTGAVLVLAALLLIPGVTAYLPSSALAAVVIVAALALLAFIYSVSRPYRAELGDVPGVRGYHDITRFPNARLVPGMLILRFDAPLFFANGAMFDGWVRAQVRRARSAGREINTVVLACEPITDIDSSAIDELVELDDYLSQHGVDLVFAEMKHPVREQLERYRLKLDGKPRFGPSHFAPTVGSMVDEILDDD</sequence>
<feature type="transmembrane region" description="Helical" evidence="5">
    <location>
        <begin position="196"/>
        <end position="218"/>
    </location>
</feature>
<dbReference type="PROSITE" id="PS50801">
    <property type="entry name" value="STAS"/>
    <property type="match status" value="1"/>
</dbReference>
<evidence type="ECO:0000313" key="8">
    <source>
        <dbReference type="Proteomes" id="UP000053405"/>
    </source>
</evidence>
<keyword evidence="2 5" id="KW-0812">Transmembrane</keyword>
<dbReference type="PANTHER" id="PTHR11814">
    <property type="entry name" value="SULFATE TRANSPORTER"/>
    <property type="match status" value="1"/>
</dbReference>
<keyword evidence="3 5" id="KW-1133">Transmembrane helix</keyword>
<feature type="transmembrane region" description="Helical" evidence="5">
    <location>
        <begin position="55"/>
        <end position="73"/>
    </location>
</feature>
<dbReference type="Gene3D" id="3.30.750.24">
    <property type="entry name" value="STAS domain"/>
    <property type="match status" value="1"/>
</dbReference>
<evidence type="ECO:0000256" key="2">
    <source>
        <dbReference type="ARBA" id="ARBA00022692"/>
    </source>
</evidence>
<feature type="transmembrane region" description="Helical" evidence="5">
    <location>
        <begin position="80"/>
        <end position="99"/>
    </location>
</feature>